<name>A0A427YGI8_9TREE</name>
<dbReference type="InterPro" id="IPR027005">
    <property type="entry name" value="PMT-like"/>
</dbReference>
<comment type="function">
    <text evidence="1">Transfers mannose from Dol-P-mannose to Ser or Thr residues on proteins.</text>
</comment>
<dbReference type="UniPathway" id="UPA00378"/>
<dbReference type="PANTHER" id="PTHR10050:SF51">
    <property type="entry name" value="PROTEIN O-MANNOSYL-TRANSFERASE 1"/>
    <property type="match status" value="1"/>
</dbReference>
<comment type="caution">
    <text evidence="3">The sequence shown here is derived from an EMBL/GenBank/DDBJ whole genome shotgun (WGS) entry which is preliminary data.</text>
</comment>
<dbReference type="Pfam" id="PF16192">
    <property type="entry name" value="PMT_4TMC"/>
    <property type="match status" value="1"/>
</dbReference>
<comment type="pathway">
    <text evidence="1">Protein modification; protein glycosylation.</text>
</comment>
<comment type="similarity">
    <text evidence="1">Belongs to the glycosyltransferase 39 family.</text>
</comment>
<keyword evidence="1" id="KW-0812">Transmembrane</keyword>
<keyword evidence="1" id="KW-1133">Transmembrane helix</keyword>
<feature type="transmembrane region" description="Helical" evidence="1">
    <location>
        <begin position="15"/>
        <end position="37"/>
    </location>
</feature>
<evidence type="ECO:0000259" key="2">
    <source>
        <dbReference type="Pfam" id="PF16192"/>
    </source>
</evidence>
<evidence type="ECO:0000256" key="1">
    <source>
        <dbReference type="RuleBase" id="RU367007"/>
    </source>
</evidence>
<keyword evidence="4" id="KW-1185">Reference proteome</keyword>
<dbReference type="InterPro" id="IPR032421">
    <property type="entry name" value="PMT_4TMC"/>
</dbReference>
<gene>
    <name evidence="3" type="ORF">EHS25_001609</name>
</gene>
<keyword evidence="1" id="KW-0472">Membrane</keyword>
<evidence type="ECO:0000313" key="4">
    <source>
        <dbReference type="Proteomes" id="UP000279259"/>
    </source>
</evidence>
<comment type="catalytic activity">
    <reaction evidence="1">
        <text>a di-trans,poly-cis-dolichyl beta-D-mannosyl phosphate + L-threonyl-[protein] = 3-O-(alpha-D-mannosyl)-L-threonyl-[protein] + a di-trans,poly-cis-dolichyl phosphate + H(+)</text>
        <dbReference type="Rhea" id="RHEA:53396"/>
        <dbReference type="Rhea" id="RHEA-COMP:11060"/>
        <dbReference type="Rhea" id="RHEA-COMP:13547"/>
        <dbReference type="Rhea" id="RHEA-COMP:19498"/>
        <dbReference type="Rhea" id="RHEA-COMP:19501"/>
        <dbReference type="ChEBI" id="CHEBI:15378"/>
        <dbReference type="ChEBI" id="CHEBI:30013"/>
        <dbReference type="ChEBI" id="CHEBI:57683"/>
        <dbReference type="ChEBI" id="CHEBI:58211"/>
        <dbReference type="ChEBI" id="CHEBI:137323"/>
        <dbReference type="EC" id="2.4.1.109"/>
    </reaction>
</comment>
<evidence type="ECO:0000313" key="3">
    <source>
        <dbReference type="EMBL" id="RSH90275.1"/>
    </source>
</evidence>
<keyword evidence="1" id="KW-0328">Glycosyltransferase</keyword>
<dbReference type="AlphaFoldDB" id="A0A427YGI8"/>
<organism evidence="3 4">
    <name type="scientific">Saitozyma podzolica</name>
    <dbReference type="NCBI Taxonomy" id="1890683"/>
    <lineage>
        <taxon>Eukaryota</taxon>
        <taxon>Fungi</taxon>
        <taxon>Dikarya</taxon>
        <taxon>Basidiomycota</taxon>
        <taxon>Agaricomycotina</taxon>
        <taxon>Tremellomycetes</taxon>
        <taxon>Tremellales</taxon>
        <taxon>Trimorphomycetaceae</taxon>
        <taxon>Saitozyma</taxon>
    </lineage>
</organism>
<comment type="subcellular location">
    <subcellularLocation>
        <location evidence="1">Endoplasmic reticulum membrane</location>
        <topology evidence="1">Multi-pass membrane protein</topology>
    </subcellularLocation>
</comment>
<dbReference type="Proteomes" id="UP000279259">
    <property type="component" value="Unassembled WGS sequence"/>
</dbReference>
<keyword evidence="1" id="KW-0256">Endoplasmic reticulum</keyword>
<dbReference type="EC" id="2.4.1.109" evidence="1"/>
<keyword evidence="1" id="KW-0808">Transferase</keyword>
<comment type="catalytic activity">
    <reaction evidence="1">
        <text>a di-trans,poly-cis-dolichyl beta-D-mannosyl phosphate + L-seryl-[protein] = 3-O-(alpha-D-mannosyl)-L-seryl-[protein] + a di-trans,poly-cis-dolichyl phosphate + H(+)</text>
        <dbReference type="Rhea" id="RHEA:17377"/>
        <dbReference type="Rhea" id="RHEA-COMP:9863"/>
        <dbReference type="Rhea" id="RHEA-COMP:13546"/>
        <dbReference type="Rhea" id="RHEA-COMP:19498"/>
        <dbReference type="Rhea" id="RHEA-COMP:19501"/>
        <dbReference type="ChEBI" id="CHEBI:15378"/>
        <dbReference type="ChEBI" id="CHEBI:29999"/>
        <dbReference type="ChEBI" id="CHEBI:57683"/>
        <dbReference type="ChEBI" id="CHEBI:58211"/>
        <dbReference type="ChEBI" id="CHEBI:137321"/>
        <dbReference type="EC" id="2.4.1.109"/>
    </reaction>
</comment>
<dbReference type="STRING" id="1890683.A0A427YGI8"/>
<sequence>MTRQKFLHHYLPAHLASALVAGSVLNFILVETVNFPVSVAGPRTRLRPAVRAKMGKIAWGVTLGLLVIVVGCFLWLAPLTYGSTMTGEQVNRRKLLSSWTLHFEAKVTHEV</sequence>
<protein>
    <recommendedName>
        <fullName evidence="1">Dolichyl-phosphate-mannose--protein mannosyltransferase</fullName>
        <ecNumber evidence="1">2.4.1.109</ecNumber>
    </recommendedName>
</protein>
<reference evidence="3 4" key="1">
    <citation type="submission" date="2018-11" db="EMBL/GenBank/DDBJ databases">
        <title>Genome sequence of Saitozyma podzolica DSM 27192.</title>
        <authorList>
            <person name="Aliyu H."/>
            <person name="Gorte O."/>
            <person name="Ochsenreither K."/>
        </authorList>
    </citation>
    <scope>NUCLEOTIDE SEQUENCE [LARGE SCALE GENOMIC DNA]</scope>
    <source>
        <strain evidence="3 4">DSM 27192</strain>
    </source>
</reference>
<dbReference type="GO" id="GO:0004169">
    <property type="term" value="F:dolichyl-phosphate-mannose-protein mannosyltransferase activity"/>
    <property type="evidence" value="ECO:0007669"/>
    <property type="project" value="UniProtKB-UniRule"/>
</dbReference>
<comment type="caution">
    <text evidence="1">Lacks conserved residue(s) required for the propagation of feature annotation.</text>
</comment>
<dbReference type="OrthoDB" id="5405229at2759"/>
<dbReference type="EMBL" id="RSCD01000011">
    <property type="protein sequence ID" value="RSH90275.1"/>
    <property type="molecule type" value="Genomic_DNA"/>
</dbReference>
<accession>A0A427YGI8</accession>
<feature type="transmembrane region" description="Helical" evidence="1">
    <location>
        <begin position="57"/>
        <end position="77"/>
    </location>
</feature>
<dbReference type="PANTHER" id="PTHR10050">
    <property type="entry name" value="DOLICHYL-PHOSPHATE-MANNOSE--PROTEIN MANNOSYLTRANSFERASE"/>
    <property type="match status" value="1"/>
</dbReference>
<feature type="domain" description="Protein O-mannosyl-transferase C-terminal four TM" evidence="2">
    <location>
        <begin position="1"/>
        <end position="99"/>
    </location>
</feature>
<proteinExistence type="inferred from homology"/>
<dbReference type="GO" id="GO:0005789">
    <property type="term" value="C:endoplasmic reticulum membrane"/>
    <property type="evidence" value="ECO:0007669"/>
    <property type="project" value="UniProtKB-SubCell"/>
</dbReference>